<evidence type="ECO:0000313" key="2">
    <source>
        <dbReference type="Proteomes" id="UP000886934"/>
    </source>
</evidence>
<dbReference type="EMBL" id="BPNN01000040">
    <property type="protein sequence ID" value="GJA64093.1"/>
    <property type="molecule type" value="Genomic_DNA"/>
</dbReference>
<organism evidence="1 2">
    <name type="scientific">Aeromonas caviae</name>
    <name type="common">Aeromonas punctata</name>
    <dbReference type="NCBI Taxonomy" id="648"/>
    <lineage>
        <taxon>Bacteria</taxon>
        <taxon>Pseudomonadati</taxon>
        <taxon>Pseudomonadota</taxon>
        <taxon>Gammaproteobacteria</taxon>
        <taxon>Aeromonadales</taxon>
        <taxon>Aeromonadaceae</taxon>
        <taxon>Aeromonas</taxon>
    </lineage>
</organism>
<dbReference type="AlphaFoldDB" id="A0AA37CYB5"/>
<sequence length="88" mass="10264">MTVNIAAMSPDIRKTFTLQQKASLWVYRVTKKEWTRDRVRLELSKIEDAAEREELRNWLRHYDAQAKTAAEAAAAAARKTKGRRYVAR</sequence>
<proteinExistence type="predicted"/>
<accession>A0AA37CYB5</accession>
<protein>
    <submittedName>
        <fullName evidence="1">Uncharacterized protein</fullName>
    </submittedName>
</protein>
<reference evidence="1" key="1">
    <citation type="submission" date="2021-07" db="EMBL/GenBank/DDBJ databases">
        <title>Draft genome sequence of carbapenem-resistant Aeromonas spp. in Japan.</title>
        <authorList>
            <person name="Maehana S."/>
            <person name="Suzuki M."/>
            <person name="Kitasato H."/>
        </authorList>
    </citation>
    <scope>NUCLEOTIDE SEQUENCE</scope>
    <source>
        <strain evidence="1">KAM351</strain>
    </source>
</reference>
<name>A0AA37CYB5_AERCA</name>
<comment type="caution">
    <text evidence="1">The sequence shown here is derived from an EMBL/GenBank/DDBJ whole genome shotgun (WGS) entry which is preliminary data.</text>
</comment>
<dbReference type="Proteomes" id="UP000886934">
    <property type="component" value="Unassembled WGS sequence"/>
</dbReference>
<gene>
    <name evidence="1" type="ORF">KAM351_27040</name>
</gene>
<dbReference type="RefSeq" id="WP_223940183.1">
    <property type="nucleotide sequence ID" value="NZ_BPNN01000040.1"/>
</dbReference>
<evidence type="ECO:0000313" key="1">
    <source>
        <dbReference type="EMBL" id="GJA64093.1"/>
    </source>
</evidence>